<evidence type="ECO:0000313" key="2">
    <source>
        <dbReference type="EMBL" id="SVB04977.1"/>
    </source>
</evidence>
<dbReference type="EMBL" id="UINC01026824">
    <property type="protein sequence ID" value="SVB04977.1"/>
    <property type="molecule type" value="Genomic_DNA"/>
</dbReference>
<protein>
    <recommendedName>
        <fullName evidence="1">Glycosyltransferase 2-like domain-containing protein</fullName>
    </recommendedName>
</protein>
<dbReference type="InterPro" id="IPR029044">
    <property type="entry name" value="Nucleotide-diphossugar_trans"/>
</dbReference>
<proteinExistence type="predicted"/>
<feature type="non-terminal residue" evidence="2">
    <location>
        <position position="109"/>
    </location>
</feature>
<organism evidence="2">
    <name type="scientific">marine metagenome</name>
    <dbReference type="NCBI Taxonomy" id="408172"/>
    <lineage>
        <taxon>unclassified sequences</taxon>
        <taxon>metagenomes</taxon>
        <taxon>ecological metagenomes</taxon>
    </lineage>
</organism>
<dbReference type="PANTHER" id="PTHR43630:SF2">
    <property type="entry name" value="GLYCOSYLTRANSFERASE"/>
    <property type="match status" value="1"/>
</dbReference>
<dbReference type="AlphaFoldDB" id="A0A382AVG8"/>
<dbReference type="Gene3D" id="3.90.550.10">
    <property type="entry name" value="Spore Coat Polysaccharide Biosynthesis Protein SpsA, Chain A"/>
    <property type="match status" value="1"/>
</dbReference>
<sequence>VLISIAIPAFNEEKLLPTTLAAVAEAGEAFVERGWEMEVVVCDNNSTDATAEIARGAGARVVFEEHNQISRARNAAGNAAKGEWIIFIDGDSAPSRALFEATAVAMGKE</sequence>
<dbReference type="PANTHER" id="PTHR43630">
    <property type="entry name" value="POLY-BETA-1,6-N-ACETYL-D-GLUCOSAMINE SYNTHASE"/>
    <property type="match status" value="1"/>
</dbReference>
<dbReference type="InterPro" id="IPR001173">
    <property type="entry name" value="Glyco_trans_2-like"/>
</dbReference>
<gene>
    <name evidence="2" type="ORF">METZ01_LOCUS157831</name>
</gene>
<dbReference type="Pfam" id="PF00535">
    <property type="entry name" value="Glycos_transf_2"/>
    <property type="match status" value="1"/>
</dbReference>
<evidence type="ECO:0000259" key="1">
    <source>
        <dbReference type="Pfam" id="PF00535"/>
    </source>
</evidence>
<feature type="non-terminal residue" evidence="2">
    <location>
        <position position="1"/>
    </location>
</feature>
<feature type="domain" description="Glycosyltransferase 2-like" evidence="1">
    <location>
        <begin position="4"/>
        <end position="101"/>
    </location>
</feature>
<reference evidence="2" key="1">
    <citation type="submission" date="2018-05" db="EMBL/GenBank/DDBJ databases">
        <authorList>
            <person name="Lanie J.A."/>
            <person name="Ng W.-L."/>
            <person name="Kazmierczak K.M."/>
            <person name="Andrzejewski T.M."/>
            <person name="Davidsen T.M."/>
            <person name="Wayne K.J."/>
            <person name="Tettelin H."/>
            <person name="Glass J.I."/>
            <person name="Rusch D."/>
            <person name="Podicherti R."/>
            <person name="Tsui H.-C.T."/>
            <person name="Winkler M.E."/>
        </authorList>
    </citation>
    <scope>NUCLEOTIDE SEQUENCE</scope>
</reference>
<accession>A0A382AVG8</accession>
<dbReference type="SUPFAM" id="SSF53448">
    <property type="entry name" value="Nucleotide-diphospho-sugar transferases"/>
    <property type="match status" value="1"/>
</dbReference>
<name>A0A382AVG8_9ZZZZ</name>